<evidence type="ECO:0000313" key="1">
    <source>
        <dbReference type="EMBL" id="ODQ80768.1"/>
    </source>
</evidence>
<sequence length="149" mass="17028">MREKDVPTWHKHFVQECTPITATVSLLMYDGELLGLYKYARNPPDFNPLSVTSHASLLHPQERQSPLYTHTMVARNAQIGFAIGLLVPVLATKFYIKPKLIKNDINDIELLKHDLEYATWHLRLLQRNAGVADADLYYPNGRFKALVQG</sequence>
<name>A0A1E3QT00_9ASCO</name>
<protein>
    <submittedName>
        <fullName evidence="1">Uncharacterized protein</fullName>
    </submittedName>
</protein>
<accession>A0A1E3QT00</accession>
<reference evidence="2" key="1">
    <citation type="submission" date="2016-05" db="EMBL/GenBank/DDBJ databases">
        <title>Comparative genomics of biotechnologically important yeasts.</title>
        <authorList>
            <consortium name="DOE Joint Genome Institute"/>
            <person name="Riley R."/>
            <person name="Haridas S."/>
            <person name="Wolfe K.H."/>
            <person name="Lopes M.R."/>
            <person name="Hittinger C.T."/>
            <person name="Goker M."/>
            <person name="Salamov A."/>
            <person name="Wisecaver J."/>
            <person name="Long T.M."/>
            <person name="Aerts A.L."/>
            <person name="Barry K."/>
            <person name="Choi C."/>
            <person name="Clum A."/>
            <person name="Coughlan A.Y."/>
            <person name="Deshpande S."/>
            <person name="Douglass A.P."/>
            <person name="Hanson S.J."/>
            <person name="Klenk H.-P."/>
            <person name="Labutti K."/>
            <person name="Lapidus A."/>
            <person name="Lindquist E."/>
            <person name="Lipzen A."/>
            <person name="Meier-Kolthoff J.P."/>
            <person name="Ohm R.A."/>
            <person name="Otillar R.P."/>
            <person name="Pangilinan J."/>
            <person name="Peng Y."/>
            <person name="Rokas A."/>
            <person name="Rosa C.A."/>
            <person name="Scheuner C."/>
            <person name="Sibirny A.A."/>
            <person name="Slot J.C."/>
            <person name="Stielow J.B."/>
            <person name="Sun H."/>
            <person name="Kurtzman C.P."/>
            <person name="Blackwell M."/>
            <person name="Grigoriev I.V."/>
            <person name="Jeffries T.W."/>
        </authorList>
    </citation>
    <scope>NUCLEOTIDE SEQUENCE [LARGE SCALE GENOMIC DNA]</scope>
    <source>
        <strain evidence="2">NRRL Y-12698</strain>
    </source>
</reference>
<gene>
    <name evidence="1" type="ORF">BABINDRAFT_160982</name>
</gene>
<evidence type="ECO:0000313" key="2">
    <source>
        <dbReference type="Proteomes" id="UP000094336"/>
    </source>
</evidence>
<dbReference type="GeneID" id="30146426"/>
<keyword evidence="2" id="KW-1185">Reference proteome</keyword>
<dbReference type="RefSeq" id="XP_018986096.1">
    <property type="nucleotide sequence ID" value="XM_019128573.1"/>
</dbReference>
<organism evidence="1 2">
    <name type="scientific">Babjeviella inositovora NRRL Y-12698</name>
    <dbReference type="NCBI Taxonomy" id="984486"/>
    <lineage>
        <taxon>Eukaryota</taxon>
        <taxon>Fungi</taxon>
        <taxon>Dikarya</taxon>
        <taxon>Ascomycota</taxon>
        <taxon>Saccharomycotina</taxon>
        <taxon>Pichiomycetes</taxon>
        <taxon>Serinales incertae sedis</taxon>
        <taxon>Babjeviella</taxon>
    </lineage>
</organism>
<dbReference type="EMBL" id="KV454429">
    <property type="protein sequence ID" value="ODQ80768.1"/>
    <property type="molecule type" value="Genomic_DNA"/>
</dbReference>
<dbReference type="OrthoDB" id="4095573at2759"/>
<dbReference type="Proteomes" id="UP000094336">
    <property type="component" value="Unassembled WGS sequence"/>
</dbReference>
<proteinExistence type="predicted"/>
<dbReference type="AlphaFoldDB" id="A0A1E3QT00"/>